<evidence type="ECO:0000313" key="2">
    <source>
        <dbReference type="EMBL" id="OCL05616.1"/>
    </source>
</evidence>
<evidence type="ECO:0000256" key="1">
    <source>
        <dbReference type="SAM" id="SignalP"/>
    </source>
</evidence>
<sequence>MLISSILLLTSAAAAAPFISSSGKNDAPLTPFTTPSGGKHDEPFRTPCAECGVSLKVSKTLSLGSIVQFEHALKSELLYYDISLINCVNGNDASACPGHEYGLRIEGHGMQNCQTLECAANAYCPVDAYYVPVPGAHQPVKSCGQGEFHGALDFIACADL</sequence>
<keyword evidence="3" id="KW-1185">Reference proteome</keyword>
<dbReference type="EMBL" id="KV750247">
    <property type="protein sequence ID" value="OCL05616.1"/>
    <property type="molecule type" value="Genomic_DNA"/>
</dbReference>
<gene>
    <name evidence="2" type="ORF">AOQ84DRAFT_224671</name>
</gene>
<accession>A0A8E2EVL3</accession>
<feature type="chain" id="PRO_5034178460" evidence="1">
    <location>
        <begin position="16"/>
        <end position="160"/>
    </location>
</feature>
<evidence type="ECO:0000313" key="3">
    <source>
        <dbReference type="Proteomes" id="UP000250140"/>
    </source>
</evidence>
<dbReference type="Proteomes" id="UP000250140">
    <property type="component" value="Unassembled WGS sequence"/>
</dbReference>
<protein>
    <submittedName>
        <fullName evidence="2">Uncharacterized protein</fullName>
    </submittedName>
</protein>
<dbReference type="OrthoDB" id="5144514at2759"/>
<feature type="signal peptide" evidence="1">
    <location>
        <begin position="1"/>
        <end position="15"/>
    </location>
</feature>
<organism evidence="2 3">
    <name type="scientific">Glonium stellatum</name>
    <dbReference type="NCBI Taxonomy" id="574774"/>
    <lineage>
        <taxon>Eukaryota</taxon>
        <taxon>Fungi</taxon>
        <taxon>Dikarya</taxon>
        <taxon>Ascomycota</taxon>
        <taxon>Pezizomycotina</taxon>
        <taxon>Dothideomycetes</taxon>
        <taxon>Pleosporomycetidae</taxon>
        <taxon>Gloniales</taxon>
        <taxon>Gloniaceae</taxon>
        <taxon>Glonium</taxon>
    </lineage>
</organism>
<name>A0A8E2EVL3_9PEZI</name>
<keyword evidence="1" id="KW-0732">Signal</keyword>
<dbReference type="AlphaFoldDB" id="A0A8E2EVL3"/>
<proteinExistence type="predicted"/>
<reference evidence="2 3" key="1">
    <citation type="journal article" date="2016" name="Nat. Commun.">
        <title>Ectomycorrhizal ecology is imprinted in the genome of the dominant symbiotic fungus Cenococcum geophilum.</title>
        <authorList>
            <consortium name="DOE Joint Genome Institute"/>
            <person name="Peter M."/>
            <person name="Kohler A."/>
            <person name="Ohm R.A."/>
            <person name="Kuo A."/>
            <person name="Krutzmann J."/>
            <person name="Morin E."/>
            <person name="Arend M."/>
            <person name="Barry K.W."/>
            <person name="Binder M."/>
            <person name="Choi C."/>
            <person name="Clum A."/>
            <person name="Copeland A."/>
            <person name="Grisel N."/>
            <person name="Haridas S."/>
            <person name="Kipfer T."/>
            <person name="LaButti K."/>
            <person name="Lindquist E."/>
            <person name="Lipzen A."/>
            <person name="Maire R."/>
            <person name="Meier B."/>
            <person name="Mihaltcheva S."/>
            <person name="Molinier V."/>
            <person name="Murat C."/>
            <person name="Poggeler S."/>
            <person name="Quandt C.A."/>
            <person name="Sperisen C."/>
            <person name="Tritt A."/>
            <person name="Tisserant E."/>
            <person name="Crous P.W."/>
            <person name="Henrissat B."/>
            <person name="Nehls U."/>
            <person name="Egli S."/>
            <person name="Spatafora J.W."/>
            <person name="Grigoriev I.V."/>
            <person name="Martin F.M."/>
        </authorList>
    </citation>
    <scope>NUCLEOTIDE SEQUENCE [LARGE SCALE GENOMIC DNA]</scope>
    <source>
        <strain evidence="2 3">CBS 207.34</strain>
    </source>
</reference>